<dbReference type="EMBL" id="PJMY01000003">
    <property type="protein sequence ID" value="PKV95501.1"/>
    <property type="molecule type" value="Genomic_DNA"/>
</dbReference>
<dbReference type="PANTHER" id="PTHR47469:SF2">
    <property type="entry name" value="OS06G0597600 PROTEIN"/>
    <property type="match status" value="1"/>
</dbReference>
<dbReference type="Pfam" id="PF22607">
    <property type="entry name" value="FAD_binding-like"/>
    <property type="match status" value="1"/>
</dbReference>
<gene>
    <name evidence="3" type="ORF">ATK30_6423</name>
</gene>
<dbReference type="Proteomes" id="UP000233750">
    <property type="component" value="Unassembled WGS sequence"/>
</dbReference>
<dbReference type="GO" id="GO:0071949">
    <property type="term" value="F:FAD binding"/>
    <property type="evidence" value="ECO:0007669"/>
    <property type="project" value="InterPro"/>
</dbReference>
<keyword evidence="4" id="KW-1185">Reference proteome</keyword>
<accession>A0A2N3WNP6</accession>
<dbReference type="InterPro" id="IPR054707">
    <property type="entry name" value="DhpH_subs-bd"/>
</dbReference>
<comment type="caution">
    <text evidence="3">The sequence shown here is derived from an EMBL/GenBank/DDBJ whole genome shotgun (WGS) entry which is preliminary data.</text>
</comment>
<dbReference type="AlphaFoldDB" id="A0A2N3WNP6"/>
<evidence type="ECO:0000259" key="1">
    <source>
        <dbReference type="Pfam" id="PF01494"/>
    </source>
</evidence>
<dbReference type="NCBIfam" id="NF005566">
    <property type="entry name" value="PRK07236.1"/>
    <property type="match status" value="1"/>
</dbReference>
<proteinExistence type="predicted"/>
<evidence type="ECO:0000313" key="4">
    <source>
        <dbReference type="Proteomes" id="UP000233750"/>
    </source>
</evidence>
<dbReference type="OrthoDB" id="9782160at2"/>
<dbReference type="InterPro" id="IPR002938">
    <property type="entry name" value="FAD-bd"/>
</dbReference>
<reference evidence="3 4" key="1">
    <citation type="submission" date="2017-12" db="EMBL/GenBank/DDBJ databases">
        <title>Sequencing the genomes of 1000 Actinobacteria strains.</title>
        <authorList>
            <person name="Klenk H.-P."/>
        </authorList>
    </citation>
    <scope>NUCLEOTIDE SEQUENCE [LARGE SCALE GENOMIC DNA]</scope>
    <source>
        <strain evidence="3 4">DSM 45165</strain>
    </source>
</reference>
<dbReference type="InterPro" id="IPR053212">
    <property type="entry name" value="DHP_3-monooxygenase"/>
</dbReference>
<dbReference type="PANTHER" id="PTHR47469">
    <property type="entry name" value="MONOOXYGENASE-LIKE"/>
    <property type="match status" value="1"/>
</dbReference>
<organism evidence="3 4">
    <name type="scientific">Amycolatopsis echigonensis</name>
    <dbReference type="NCBI Taxonomy" id="2576905"/>
    <lineage>
        <taxon>Bacteria</taxon>
        <taxon>Bacillati</taxon>
        <taxon>Actinomycetota</taxon>
        <taxon>Actinomycetes</taxon>
        <taxon>Pseudonocardiales</taxon>
        <taxon>Pseudonocardiaceae</taxon>
        <taxon>Amycolatopsis</taxon>
    </lineage>
</organism>
<protein>
    <submittedName>
        <fullName evidence="3">2,6-dihydroxypyridine 3-monooxygenase</fullName>
    </submittedName>
</protein>
<evidence type="ECO:0000259" key="2">
    <source>
        <dbReference type="Pfam" id="PF22607"/>
    </source>
</evidence>
<dbReference type="SUPFAM" id="SSF54373">
    <property type="entry name" value="FAD-linked reductases, C-terminal domain"/>
    <property type="match status" value="1"/>
</dbReference>
<dbReference type="PRINTS" id="PR00420">
    <property type="entry name" value="RNGMNOXGNASE"/>
</dbReference>
<dbReference type="RefSeq" id="WP_037817312.1">
    <property type="nucleotide sequence ID" value="NZ_PJMY01000003.1"/>
</dbReference>
<dbReference type="SUPFAM" id="SSF51905">
    <property type="entry name" value="FAD/NAD(P)-binding domain"/>
    <property type="match status" value="1"/>
</dbReference>
<feature type="domain" description="2,6-dihydroxypyridine 3-monooxygenase substrate binding" evidence="2">
    <location>
        <begin position="165"/>
        <end position="289"/>
    </location>
</feature>
<sequence>MEITHVAVIGGSIGGLTTALLLCDAGFTVDVYERSSRVLSGLGNGIVVQPELVRYLVERASTDIDAVSVSSSTMQYVDAITGEQRGAVSAEWRFTSYDSIYRRLLELFGTDRYHLDKNLVGLAQDGESVQLRFADGSDVNACFVVGADGGMSTVRQRLTGVTPQYAGYVTWRGMVEPADLPEATWNFFDNAFTYGHLPNGHLIAYPIPGEEPGVVKRLNFQWYWNVPTGPELDEIMSDCHGIRLPVSVHAHALCPRTLSELHRRSETLAPMFREVVKASPLPFVTVVSDANVKSTVHGRVALVGDAAITPRPHAAAGAAKAAYDGWTLTDALAGSAEGRVQRLKEWERRQLAVGRGYLKKVRKMASRLQYGGDFAPGDPEFRFGLPREP</sequence>
<evidence type="ECO:0000313" key="3">
    <source>
        <dbReference type="EMBL" id="PKV95501.1"/>
    </source>
</evidence>
<dbReference type="Gene3D" id="3.50.50.60">
    <property type="entry name" value="FAD/NAD(P)-binding domain"/>
    <property type="match status" value="2"/>
</dbReference>
<name>A0A2N3WNP6_9PSEU</name>
<feature type="domain" description="FAD-binding" evidence="1">
    <location>
        <begin position="4"/>
        <end position="161"/>
    </location>
</feature>
<dbReference type="InterPro" id="IPR036188">
    <property type="entry name" value="FAD/NAD-bd_sf"/>
</dbReference>
<dbReference type="Pfam" id="PF01494">
    <property type="entry name" value="FAD_binding_3"/>
    <property type="match status" value="1"/>
</dbReference>